<accession>A0ABU4ALG7</accession>
<dbReference type="Gene3D" id="3.60.60.10">
    <property type="entry name" value="Penicillin V Acylase, Chain A"/>
    <property type="match status" value="1"/>
</dbReference>
<comment type="caution">
    <text evidence="2">The sequence shown here is derived from an EMBL/GenBank/DDBJ whole genome shotgun (WGS) entry which is preliminary data.</text>
</comment>
<dbReference type="Pfam" id="PF03417">
    <property type="entry name" value="AAT"/>
    <property type="match status" value="1"/>
</dbReference>
<dbReference type="PANTHER" id="PTHR34180:SF1">
    <property type="entry name" value="BETA-ALANYL-DOPAMINE_CARCININE HYDROLASE"/>
    <property type="match status" value="1"/>
</dbReference>
<dbReference type="Proteomes" id="UP001185659">
    <property type="component" value="Unassembled WGS sequence"/>
</dbReference>
<protein>
    <submittedName>
        <fullName evidence="2">C45 family peptidase</fullName>
    </submittedName>
</protein>
<dbReference type="RefSeq" id="WP_317561471.1">
    <property type="nucleotide sequence ID" value="NZ_JAWLIP010000005.1"/>
</dbReference>
<evidence type="ECO:0000313" key="2">
    <source>
        <dbReference type="EMBL" id="MDV6227093.1"/>
    </source>
</evidence>
<dbReference type="InterPro" id="IPR047794">
    <property type="entry name" value="C45_proenzyme-like"/>
</dbReference>
<sequence>MPASSRTFPLIDVWGKPEERGRQIGSALNERIARTLSIYKTYFDRPEGEILAAAAQFRDVIAAFDPRACAEMDGIADGADVDPLWIVALNARSELLSALSASECTVVQYTGTPFVGQNWDWSEKLEELVVLIRSEDERGKRFLTMTEPGMLAKVGLNDAGFGVCLNFLPTPKPTRGVPSHILLRSLLDAGSWADVEETLERAGVGRSLNLLVAGRDGRAINIEYEGDAARRMEPGGTATTHTNHYVTCKAPVDAELLENSTARLERIRALTTPGTPADLARLKTVLSDNTHPEHAILAPYRDSDGFLGRKGTICTIAMDLAERRMHIRRGNDPAVPFVEIAVTQKETAFSM</sequence>
<name>A0ABU4ALG7_9HYPH</name>
<dbReference type="PANTHER" id="PTHR34180">
    <property type="entry name" value="PEPTIDASE C45"/>
    <property type="match status" value="1"/>
</dbReference>
<feature type="domain" description="Peptidase C45 hydrolase" evidence="1">
    <location>
        <begin position="112"/>
        <end position="331"/>
    </location>
</feature>
<keyword evidence="3" id="KW-1185">Reference proteome</keyword>
<dbReference type="InterPro" id="IPR005079">
    <property type="entry name" value="Peptidase_C45_hydrolase"/>
</dbReference>
<dbReference type="Gene3D" id="1.10.10.2120">
    <property type="match status" value="1"/>
</dbReference>
<dbReference type="EMBL" id="JAWLIP010000005">
    <property type="protein sequence ID" value="MDV6227093.1"/>
    <property type="molecule type" value="Genomic_DNA"/>
</dbReference>
<dbReference type="InterPro" id="IPR047801">
    <property type="entry name" value="Peptidase_C45"/>
</dbReference>
<evidence type="ECO:0000259" key="1">
    <source>
        <dbReference type="Pfam" id="PF03417"/>
    </source>
</evidence>
<gene>
    <name evidence="2" type="ORF">R2G56_12415</name>
</gene>
<dbReference type="NCBIfam" id="NF040521">
    <property type="entry name" value="C45_proenzyme"/>
    <property type="match status" value="1"/>
</dbReference>
<proteinExistence type="predicted"/>
<reference evidence="2 3" key="1">
    <citation type="submission" date="2023-10" db="EMBL/GenBank/DDBJ databases">
        <authorList>
            <person name="Venkata Ramana C."/>
            <person name="Sasikala C."/>
            <person name="Dhurka M."/>
        </authorList>
    </citation>
    <scope>NUCLEOTIDE SEQUENCE [LARGE SCALE GENOMIC DNA]</scope>
    <source>
        <strain evidence="2 3">KCTC 32151</strain>
    </source>
</reference>
<evidence type="ECO:0000313" key="3">
    <source>
        <dbReference type="Proteomes" id="UP001185659"/>
    </source>
</evidence>
<organism evidence="2 3">
    <name type="scientific">Nitratireductor aquimarinus</name>
    <dbReference type="NCBI Taxonomy" id="889300"/>
    <lineage>
        <taxon>Bacteria</taxon>
        <taxon>Pseudomonadati</taxon>
        <taxon>Pseudomonadota</taxon>
        <taxon>Alphaproteobacteria</taxon>
        <taxon>Hyphomicrobiales</taxon>
        <taxon>Phyllobacteriaceae</taxon>
        <taxon>Nitratireductor</taxon>
    </lineage>
</organism>